<dbReference type="Pfam" id="PF04185">
    <property type="entry name" value="Phosphoesterase"/>
    <property type="match status" value="1"/>
</dbReference>
<reference evidence="3 4" key="1">
    <citation type="submission" date="2018-06" db="EMBL/GenBank/DDBJ databases">
        <title>Comparative genomics reveals the genomic features of Rhizophagus irregularis, R. cerebriforme, R. diaphanum and Gigaspora rosea, and their symbiotic lifestyle signature.</title>
        <authorList>
            <person name="Morin E."/>
            <person name="San Clemente H."/>
            <person name="Chen E.C.H."/>
            <person name="De La Providencia I."/>
            <person name="Hainaut M."/>
            <person name="Kuo A."/>
            <person name="Kohler A."/>
            <person name="Murat C."/>
            <person name="Tang N."/>
            <person name="Roy S."/>
            <person name="Loubradou J."/>
            <person name="Henrissat B."/>
            <person name="Grigoriev I.V."/>
            <person name="Corradi N."/>
            <person name="Roux C."/>
            <person name="Martin F.M."/>
        </authorList>
    </citation>
    <scope>NUCLEOTIDE SEQUENCE [LARGE SCALE GENOMIC DNA]</scope>
    <source>
        <strain evidence="3 4">DAOM 194757</strain>
    </source>
</reference>
<feature type="chain" id="PRO_5017207723" description="Phosphoesterase family-domain-containing protein" evidence="2">
    <location>
        <begin position="19"/>
        <end position="290"/>
    </location>
</feature>
<evidence type="ECO:0000313" key="3">
    <source>
        <dbReference type="EMBL" id="RIB30150.1"/>
    </source>
</evidence>
<dbReference type="Proteomes" id="UP000266673">
    <property type="component" value="Unassembled WGS sequence"/>
</dbReference>
<keyword evidence="2" id="KW-0732">Signal</keyword>
<evidence type="ECO:0000313" key="4">
    <source>
        <dbReference type="Proteomes" id="UP000266673"/>
    </source>
</evidence>
<dbReference type="EMBL" id="QKWP01000020">
    <property type="protein sequence ID" value="RIB30150.1"/>
    <property type="molecule type" value="Genomic_DNA"/>
</dbReference>
<dbReference type="InterPro" id="IPR017850">
    <property type="entry name" value="Alkaline_phosphatase_core_sf"/>
</dbReference>
<dbReference type="STRING" id="44941.A0A397W5Z4"/>
<keyword evidence="1" id="KW-0378">Hydrolase</keyword>
<gene>
    <name evidence="3" type="ORF">C2G38_1949135</name>
</gene>
<protein>
    <recommendedName>
        <fullName evidence="5">Phosphoesterase family-domain-containing protein</fullName>
    </recommendedName>
</protein>
<dbReference type="InterPro" id="IPR007312">
    <property type="entry name" value="Phosphoesterase"/>
</dbReference>
<feature type="signal peptide" evidence="2">
    <location>
        <begin position="1"/>
        <end position="18"/>
    </location>
</feature>
<comment type="caution">
    <text evidence="3">The sequence shown here is derived from an EMBL/GenBank/DDBJ whole genome shotgun (WGS) entry which is preliminary data.</text>
</comment>
<dbReference type="Gene3D" id="3.40.720.10">
    <property type="entry name" value="Alkaline Phosphatase, subunit A"/>
    <property type="match status" value="1"/>
</dbReference>
<dbReference type="PANTHER" id="PTHR31956">
    <property type="entry name" value="NON-SPECIFIC PHOSPHOLIPASE C4-RELATED"/>
    <property type="match status" value="1"/>
</dbReference>
<dbReference type="OrthoDB" id="5135119at2759"/>
<evidence type="ECO:0000256" key="1">
    <source>
        <dbReference type="ARBA" id="ARBA00022801"/>
    </source>
</evidence>
<accession>A0A397W5Z4</accession>
<keyword evidence="4" id="KW-1185">Reference proteome</keyword>
<organism evidence="3 4">
    <name type="scientific">Gigaspora rosea</name>
    <dbReference type="NCBI Taxonomy" id="44941"/>
    <lineage>
        <taxon>Eukaryota</taxon>
        <taxon>Fungi</taxon>
        <taxon>Fungi incertae sedis</taxon>
        <taxon>Mucoromycota</taxon>
        <taxon>Glomeromycotina</taxon>
        <taxon>Glomeromycetes</taxon>
        <taxon>Diversisporales</taxon>
        <taxon>Gigasporaceae</taxon>
        <taxon>Gigaspora</taxon>
    </lineage>
</organism>
<evidence type="ECO:0008006" key="5">
    <source>
        <dbReference type="Google" id="ProtNLM"/>
    </source>
</evidence>
<proteinExistence type="predicted"/>
<name>A0A397W5Z4_9GLOM</name>
<dbReference type="GO" id="GO:0009395">
    <property type="term" value="P:phospholipid catabolic process"/>
    <property type="evidence" value="ECO:0007669"/>
    <property type="project" value="TreeGrafter"/>
</dbReference>
<dbReference type="GO" id="GO:0016788">
    <property type="term" value="F:hydrolase activity, acting on ester bonds"/>
    <property type="evidence" value="ECO:0007669"/>
    <property type="project" value="InterPro"/>
</dbReference>
<sequence length="290" mass="32273">MKLLIFVTLFTIFSSGLASAAIVAGTYFDRIVAVIFENQDYSKAIKSTYLTSLYNSPEGVLLTNYDAVGHPSEPNYVAMIYGSTAGITDDGDYNITGQNLIDLLEARSITWKAYMENYTCGVCFTGDFCPAGTDLYARKHNPFISMEDINTNPTRCAKIVDSSQLDIDISNNQVPQYVMYVPNQQDDGHDTSLSTAMTWFQGWFDARKNNPNFNTNTLFFFVWDEAVTSKTNQVAAVLYGTPVKPPSNNQDSTAYTHYSFLAGVEKNWNLGNLGRNDATATPFTKYLVHP</sequence>
<dbReference type="PANTHER" id="PTHR31956:SF8">
    <property type="entry name" value="ACID PHOSPHATASE PHOA (AFU_ORTHOLOGUE AFUA_1G03570)"/>
    <property type="match status" value="1"/>
</dbReference>
<dbReference type="AlphaFoldDB" id="A0A397W5Z4"/>
<evidence type="ECO:0000256" key="2">
    <source>
        <dbReference type="SAM" id="SignalP"/>
    </source>
</evidence>